<dbReference type="Pfam" id="PF08670">
    <property type="entry name" value="MEKHLA"/>
    <property type="match status" value="1"/>
</dbReference>
<reference evidence="2 5" key="2">
    <citation type="submission" date="2019-07" db="EMBL/GenBank/DDBJ databases">
        <title>Whole genome shotgun sequence of Myxococcus fulvus NBRC 100333.</title>
        <authorList>
            <person name="Hosoyama A."/>
            <person name="Uohara A."/>
            <person name="Ohji S."/>
            <person name="Ichikawa N."/>
        </authorList>
    </citation>
    <scope>NUCLEOTIDE SEQUENCE [LARGE SCALE GENOMIC DNA]</scope>
    <source>
        <strain evidence="2 5">NBRC 100333</strain>
    </source>
</reference>
<name>A0A511TA34_MYXFU</name>
<dbReference type="Proteomes" id="UP000321514">
    <property type="component" value="Unassembled WGS sequence"/>
</dbReference>
<evidence type="ECO:0000313" key="2">
    <source>
        <dbReference type="EMBL" id="GEN10453.1"/>
    </source>
</evidence>
<organism evidence="2 5">
    <name type="scientific">Myxococcus fulvus</name>
    <dbReference type="NCBI Taxonomy" id="33"/>
    <lineage>
        <taxon>Bacteria</taxon>
        <taxon>Pseudomonadati</taxon>
        <taxon>Myxococcota</taxon>
        <taxon>Myxococcia</taxon>
        <taxon>Myxococcales</taxon>
        <taxon>Cystobacterineae</taxon>
        <taxon>Myxococcaceae</taxon>
        <taxon>Myxococcus</taxon>
    </lineage>
</organism>
<dbReference type="RefSeq" id="WP_074952328.1">
    <property type="nucleotide sequence ID" value="NZ_BJXR01000039.1"/>
</dbReference>
<dbReference type="InterPro" id="IPR013978">
    <property type="entry name" value="MEKHLA"/>
</dbReference>
<accession>A0A511TA34</accession>
<dbReference type="EMBL" id="FOIB01000003">
    <property type="protein sequence ID" value="SET82274.1"/>
    <property type="molecule type" value="Genomic_DNA"/>
</dbReference>
<reference evidence="3 4" key="1">
    <citation type="submission" date="2016-10" db="EMBL/GenBank/DDBJ databases">
        <authorList>
            <person name="Varghese N."/>
            <person name="Submissions S."/>
        </authorList>
    </citation>
    <scope>NUCLEOTIDE SEQUENCE [LARGE SCALE GENOMIC DNA]</scope>
    <source>
        <strain evidence="3 4">DSM 16525</strain>
    </source>
</reference>
<evidence type="ECO:0000313" key="5">
    <source>
        <dbReference type="Proteomes" id="UP000321514"/>
    </source>
</evidence>
<feature type="domain" description="MEKHLA" evidence="1">
    <location>
        <begin position="12"/>
        <end position="152"/>
    </location>
</feature>
<comment type="caution">
    <text evidence="2">The sequence shown here is derived from an EMBL/GenBank/DDBJ whole genome shotgun (WGS) entry which is preliminary data.</text>
</comment>
<keyword evidence="4" id="KW-1185">Reference proteome</keyword>
<sequence>MKAIHEVLPVLKMLDTSYQRHFSKPLGVGFCPSYIEHASDPTRLAWVHAEAPFLLLAQDAQAEPVFFYSNAAASRQFGYSAEEFLRMPARLSAPPDGQKQRAVLVQSVEERGFLTGYSGIRVTQGGKLFRIRDSELWRVEDPQGTHRGMGALVWPEPL</sequence>
<protein>
    <submittedName>
        <fullName evidence="3">MEKHLA domain-containing protein</fullName>
    </submittedName>
</protein>
<dbReference type="OrthoDB" id="9794448at2"/>
<evidence type="ECO:0000313" key="3">
    <source>
        <dbReference type="EMBL" id="SET82274.1"/>
    </source>
</evidence>
<dbReference type="EMBL" id="BJXR01000039">
    <property type="protein sequence ID" value="GEN10453.1"/>
    <property type="molecule type" value="Genomic_DNA"/>
</dbReference>
<dbReference type="AlphaFoldDB" id="A0A511TA34"/>
<evidence type="ECO:0000313" key="4">
    <source>
        <dbReference type="Proteomes" id="UP000183760"/>
    </source>
</evidence>
<proteinExistence type="predicted"/>
<dbReference type="SUPFAM" id="SSF55785">
    <property type="entry name" value="PYP-like sensor domain (PAS domain)"/>
    <property type="match status" value="1"/>
</dbReference>
<dbReference type="Proteomes" id="UP000183760">
    <property type="component" value="Unassembled WGS sequence"/>
</dbReference>
<evidence type="ECO:0000259" key="1">
    <source>
        <dbReference type="Pfam" id="PF08670"/>
    </source>
</evidence>
<dbReference type="InterPro" id="IPR035965">
    <property type="entry name" value="PAS-like_dom_sf"/>
</dbReference>
<gene>
    <name evidence="2" type="ORF">MFU01_54900</name>
    <name evidence="3" type="ORF">SAMN05443572_103377</name>
</gene>